<name>A0A9X0CC31_9EURO</name>
<dbReference type="EMBL" id="JAPWDS010000001">
    <property type="protein sequence ID" value="KAJ5520994.1"/>
    <property type="molecule type" value="Genomic_DNA"/>
</dbReference>
<accession>A0A9X0CC31</accession>
<dbReference type="Proteomes" id="UP001149954">
    <property type="component" value="Unassembled WGS sequence"/>
</dbReference>
<proteinExistence type="predicted"/>
<dbReference type="OrthoDB" id="10451790at2759"/>
<dbReference type="Pfam" id="PF14223">
    <property type="entry name" value="Retrotran_gag_2"/>
    <property type="match status" value="1"/>
</dbReference>
<comment type="caution">
    <text evidence="1">The sequence shown here is derived from an EMBL/GenBank/DDBJ whole genome shotgun (WGS) entry which is preliminary data.</text>
</comment>
<evidence type="ECO:0000313" key="2">
    <source>
        <dbReference type="Proteomes" id="UP001149954"/>
    </source>
</evidence>
<evidence type="ECO:0000313" key="1">
    <source>
        <dbReference type="EMBL" id="KAJ5520994.1"/>
    </source>
</evidence>
<reference evidence="1" key="1">
    <citation type="submission" date="2022-12" db="EMBL/GenBank/DDBJ databases">
        <authorList>
            <person name="Petersen C."/>
        </authorList>
    </citation>
    <scope>NUCLEOTIDE SEQUENCE</scope>
    <source>
        <strain evidence="1">IBT 29495</strain>
    </source>
</reference>
<dbReference type="AlphaFoldDB" id="A0A9X0CC31"/>
<keyword evidence="2" id="KW-1185">Reference proteome</keyword>
<reference evidence="1" key="2">
    <citation type="journal article" date="2023" name="IMA Fungus">
        <title>Comparative genomic study of the Penicillium genus elucidates a diverse pangenome and 15 lateral gene transfer events.</title>
        <authorList>
            <person name="Petersen C."/>
            <person name="Sorensen T."/>
            <person name="Nielsen M.R."/>
            <person name="Sondergaard T.E."/>
            <person name="Sorensen J.L."/>
            <person name="Fitzpatrick D.A."/>
            <person name="Frisvad J.C."/>
            <person name="Nielsen K.L."/>
        </authorList>
    </citation>
    <scope>NUCLEOTIDE SEQUENCE</scope>
    <source>
        <strain evidence="1">IBT 29495</strain>
    </source>
</reference>
<gene>
    <name evidence="1" type="ORF">N7463_001447</name>
</gene>
<organism evidence="1 2">
    <name type="scientific">Penicillium fimorum</name>
    <dbReference type="NCBI Taxonomy" id="1882269"/>
    <lineage>
        <taxon>Eukaryota</taxon>
        <taxon>Fungi</taxon>
        <taxon>Dikarya</taxon>
        <taxon>Ascomycota</taxon>
        <taxon>Pezizomycotina</taxon>
        <taxon>Eurotiomycetes</taxon>
        <taxon>Eurotiomycetidae</taxon>
        <taxon>Eurotiales</taxon>
        <taxon>Aspergillaceae</taxon>
        <taxon>Penicillium</taxon>
    </lineage>
</organism>
<protein>
    <submittedName>
        <fullName evidence="1">Uncharacterized protein</fullName>
    </submittedName>
</protein>
<sequence>MCHPLTVAPADTGSGAESSPSEFGSLIPTLVGSSNWLQWRNHFKTILCEVSLIHWLSSKSRYYLLHTLNSETARQIAGIAHAKDIWSALNKLYYDDRATENFCYQWRQWTSLRYLGTGSVDKQRFLKDFKCALQDLRELNVEIPIAMVLAQLVCAAEENLDCEYFIELVNDRPSMHGDMDCFYSPFFESRSD</sequence>